<evidence type="ECO:0000259" key="7">
    <source>
        <dbReference type="Pfam" id="PF01643"/>
    </source>
</evidence>
<reference evidence="8 9" key="1">
    <citation type="journal article" date="2024" name="G3 (Bethesda)">
        <title>Genome assembly of Hibiscus sabdariffa L. provides insights into metabolisms of medicinal natural products.</title>
        <authorList>
            <person name="Kim T."/>
        </authorList>
    </citation>
    <scope>NUCLEOTIDE SEQUENCE [LARGE SCALE GENOMIC DNA]</scope>
    <source>
        <strain evidence="8">TK-2024</strain>
        <tissue evidence="8">Old leaves</tissue>
    </source>
</reference>
<keyword evidence="6" id="KW-0275">Fatty acid biosynthesis</keyword>
<dbReference type="PANTHER" id="PTHR31727:SF6">
    <property type="entry name" value="OLEOYL-ACYL CARRIER PROTEIN THIOESTERASE 1, CHLOROPLASTIC"/>
    <property type="match status" value="1"/>
</dbReference>
<dbReference type="InterPro" id="IPR002864">
    <property type="entry name" value="Acyl-ACP_thioesterase_NHD"/>
</dbReference>
<evidence type="ECO:0000313" key="8">
    <source>
        <dbReference type="EMBL" id="KAK9001151.1"/>
    </source>
</evidence>
<keyword evidence="3 6" id="KW-0150">Chloroplast</keyword>
<evidence type="ECO:0000256" key="1">
    <source>
        <dbReference type="ARBA" id="ARBA00004229"/>
    </source>
</evidence>
<comment type="function">
    <text evidence="6">Plays an essential role in chain termination during de novo fatty acid synthesis.</text>
</comment>
<proteinExistence type="inferred from homology"/>
<protein>
    <recommendedName>
        <fullName evidence="6">Acyl-[acyl-carrier-protein] hydrolase</fullName>
        <ecNumber evidence="6">3.1.2.-</ecNumber>
    </recommendedName>
</protein>
<dbReference type="EC" id="3.1.2.-" evidence="6"/>
<comment type="caution">
    <text evidence="8">The sequence shown here is derived from an EMBL/GenBank/DDBJ whole genome shotgun (WGS) entry which is preliminary data.</text>
</comment>
<keyword evidence="6" id="KW-0276">Fatty acid metabolism</keyword>
<dbReference type="InterPro" id="IPR045023">
    <property type="entry name" value="FATA/B"/>
</dbReference>
<keyword evidence="6" id="KW-0444">Lipid biosynthesis</keyword>
<evidence type="ECO:0000313" key="9">
    <source>
        <dbReference type="Proteomes" id="UP001396334"/>
    </source>
</evidence>
<feature type="domain" description="Acyl-ACP thioesterase N-terminal hotdog" evidence="7">
    <location>
        <begin position="19"/>
        <end position="55"/>
    </location>
</feature>
<organism evidence="8 9">
    <name type="scientific">Hibiscus sabdariffa</name>
    <name type="common">roselle</name>
    <dbReference type="NCBI Taxonomy" id="183260"/>
    <lineage>
        <taxon>Eukaryota</taxon>
        <taxon>Viridiplantae</taxon>
        <taxon>Streptophyta</taxon>
        <taxon>Embryophyta</taxon>
        <taxon>Tracheophyta</taxon>
        <taxon>Spermatophyta</taxon>
        <taxon>Magnoliopsida</taxon>
        <taxon>eudicotyledons</taxon>
        <taxon>Gunneridae</taxon>
        <taxon>Pentapetalae</taxon>
        <taxon>rosids</taxon>
        <taxon>malvids</taxon>
        <taxon>Malvales</taxon>
        <taxon>Malvaceae</taxon>
        <taxon>Malvoideae</taxon>
        <taxon>Hibiscus</taxon>
    </lineage>
</organism>
<gene>
    <name evidence="8" type="ORF">V6N11_082942</name>
</gene>
<evidence type="ECO:0000256" key="6">
    <source>
        <dbReference type="RuleBase" id="RU363096"/>
    </source>
</evidence>
<dbReference type="Gene3D" id="3.10.129.10">
    <property type="entry name" value="Hotdog Thioesterase"/>
    <property type="match status" value="1"/>
</dbReference>
<keyword evidence="4 6" id="KW-0934">Plastid</keyword>
<comment type="subcellular location">
    <subcellularLocation>
        <location evidence="1 6">Plastid</location>
        <location evidence="1 6">Chloroplast</location>
    </subcellularLocation>
</comment>
<evidence type="ECO:0000256" key="2">
    <source>
        <dbReference type="ARBA" id="ARBA00006500"/>
    </source>
</evidence>
<evidence type="ECO:0000256" key="3">
    <source>
        <dbReference type="ARBA" id="ARBA00022528"/>
    </source>
</evidence>
<dbReference type="Pfam" id="PF01643">
    <property type="entry name" value="Acyl-ACP_TE"/>
    <property type="match status" value="1"/>
</dbReference>
<comment type="similarity">
    <text evidence="2 6">Belongs to the acyl-ACP thioesterase family.</text>
</comment>
<sequence length="71" mass="7584">MQEDGSNHAQSVGFSTDGSDVVEIETWCQSEGRIGTKRDWILKDAATGELIGRATGCISKLLSSLPSLCLL</sequence>
<keyword evidence="9" id="KW-1185">Reference proteome</keyword>
<keyword evidence="6" id="KW-0443">Lipid metabolism</keyword>
<dbReference type="SUPFAM" id="SSF54637">
    <property type="entry name" value="Thioesterase/thiol ester dehydrase-isomerase"/>
    <property type="match status" value="1"/>
</dbReference>
<accession>A0ABR2QKF2</accession>
<evidence type="ECO:0000256" key="4">
    <source>
        <dbReference type="ARBA" id="ARBA00022640"/>
    </source>
</evidence>
<dbReference type="Proteomes" id="UP001396334">
    <property type="component" value="Unassembled WGS sequence"/>
</dbReference>
<keyword evidence="5" id="KW-0809">Transit peptide</keyword>
<dbReference type="PANTHER" id="PTHR31727">
    <property type="entry name" value="OLEOYL-ACYL CARRIER PROTEIN THIOESTERASE 1, CHLOROPLASTIC"/>
    <property type="match status" value="1"/>
</dbReference>
<dbReference type="InterPro" id="IPR029069">
    <property type="entry name" value="HotDog_dom_sf"/>
</dbReference>
<evidence type="ECO:0000256" key="5">
    <source>
        <dbReference type="ARBA" id="ARBA00022946"/>
    </source>
</evidence>
<keyword evidence="6" id="KW-0378">Hydrolase</keyword>
<dbReference type="EMBL" id="JBBPBN010000036">
    <property type="protein sequence ID" value="KAK9001151.1"/>
    <property type="molecule type" value="Genomic_DNA"/>
</dbReference>
<name>A0ABR2QKF2_9ROSI</name>